<evidence type="ECO:0000256" key="3">
    <source>
        <dbReference type="PROSITE-ProRule" id="PRU01091"/>
    </source>
</evidence>
<dbReference type="Pfam" id="PF25872">
    <property type="entry name" value="HTH_77"/>
    <property type="match status" value="1"/>
</dbReference>
<protein>
    <submittedName>
        <fullName evidence="5">BTAD domain-containing putative transcriptional regulator</fullName>
    </submittedName>
</protein>
<proteinExistence type="inferred from homology"/>
<dbReference type="InterPro" id="IPR005158">
    <property type="entry name" value="BTAD"/>
</dbReference>
<dbReference type="SMART" id="SM01043">
    <property type="entry name" value="BTAD"/>
    <property type="match status" value="1"/>
</dbReference>
<dbReference type="InterPro" id="IPR001867">
    <property type="entry name" value="OmpR/PhoB-type_DNA-bd"/>
</dbReference>
<accession>A0ABV9ET94</accession>
<name>A0ABV9ET94_9ACTN</name>
<dbReference type="SUPFAM" id="SSF48452">
    <property type="entry name" value="TPR-like"/>
    <property type="match status" value="1"/>
</dbReference>
<evidence type="ECO:0000313" key="5">
    <source>
        <dbReference type="EMBL" id="MFC4591817.1"/>
    </source>
</evidence>
<evidence type="ECO:0000256" key="2">
    <source>
        <dbReference type="ARBA" id="ARBA00023125"/>
    </source>
</evidence>
<feature type="domain" description="OmpR/PhoB-type" evidence="4">
    <location>
        <begin position="27"/>
        <end position="125"/>
    </location>
</feature>
<dbReference type="Pfam" id="PF03704">
    <property type="entry name" value="BTAD"/>
    <property type="match status" value="1"/>
</dbReference>
<sequence length="1123" mass="118041">MRFVYHLPDQTGPLHEVRPRRYDRRALGQGRMSDVRVFILGPMEVEGEDGAAVPIGGPRVRALLAMLALEPGRLVPADRLVDALWGENLPAAPANALQTLVKRLRAALLPHAAIDGRAGGYVLDLTPDDVDAATFTRLAAHGRLDEALALWRGPALADLRAVPHLANVAERLEERRLGVVEARAAARLSVGRETDLSAEVAAHPLRERLCALAMRSLAAGGRQSEALALYERTRQALAAELGVDPGAELRATHLALLRGELPAWRLPGDDEPARPRGDGVPTRIAGDGMLARFARDDVPASLLPGDDVPVAGLAVDGGTARPRPRGNVRPLPNSFVGRDQEVAGTRAALAGSRLVTIVGPGGAGKTRLATEVAARAQDDLPDGAWLVELAPVTGQDVPNAVLGALGDHLLIASVPPAGQDTTSVLLAGLAGRRLLLVLDNCEHVAEAAALLADRLLRECPDVRLLATSREPLGVPGEVLAPLPGLALPPEGAGPGEAAGYAAVRLLADRAGAVRPGFEIDRYAVEVCRRLDGLPLAIELAAARMRALTARQLAERLDDRFRLLTGGSRTALPRHRTLRAVVEWSWDLLDPGERRLARRFSVFAGGATLEAAEQVGGGEVLGLLPALVDKSLVEVDVSGRYRMLETIRAYALERLEAAGETTAYRRAHAEHFLALAERAEPRLRAAGQIGWIQRLTAEHDNFNAALRWAIGTGETELAVRLCGTLNWYWWMHYRAEGPIWAEQAVALAGPVPPPELARAYAGCLFAIGASRLGHLLTEPAGPGHLAGLADAMEGIVEAAEAEGPVNPMLRIGRAVMAGMAGGHERASELLVGYSAEDDVWLRSSARMVRGGMTADPALAERLLEEAAAGFRLIGEQWGLSDSLLQLAGVRVASGRGARELLDEVGSLTFEWVSAEETISRLTRLASLRARSGDLAGAAADLARARGGADTTRARRDVPAHALVRLRIGEAEIARRSGDLDGALAAHRDIVAGLGASGAVPRLVAWARTAYGRALADRGDVGAALDEHRAALAALGSTPDLPALAGILSGFAMAVLAGGDAGRAAVLFGAAASAAGGPGGDTDTTAAMDAARSALGAAAYDEAVARGRAMTRDQAYTLARSSRPL</sequence>
<dbReference type="PANTHER" id="PTHR47691:SF3">
    <property type="entry name" value="HTH-TYPE TRANSCRIPTIONAL REGULATOR RV0890C-RELATED"/>
    <property type="match status" value="1"/>
</dbReference>
<keyword evidence="2 3" id="KW-0238">DNA-binding</keyword>
<dbReference type="CDD" id="cd15831">
    <property type="entry name" value="BTAD"/>
    <property type="match status" value="1"/>
</dbReference>
<dbReference type="Proteomes" id="UP001595891">
    <property type="component" value="Unassembled WGS sequence"/>
</dbReference>
<dbReference type="InterPro" id="IPR036388">
    <property type="entry name" value="WH-like_DNA-bd_sf"/>
</dbReference>
<comment type="caution">
    <text evidence="5">The sequence shown here is derived from an EMBL/GenBank/DDBJ whole genome shotgun (WGS) entry which is preliminary data.</text>
</comment>
<dbReference type="InterPro" id="IPR011990">
    <property type="entry name" value="TPR-like_helical_dom_sf"/>
</dbReference>
<dbReference type="Pfam" id="PF00486">
    <property type="entry name" value="Trans_reg_C"/>
    <property type="match status" value="1"/>
</dbReference>
<evidence type="ECO:0000313" key="6">
    <source>
        <dbReference type="Proteomes" id="UP001595891"/>
    </source>
</evidence>
<dbReference type="SUPFAM" id="SSF46894">
    <property type="entry name" value="C-terminal effector domain of the bipartite response regulators"/>
    <property type="match status" value="1"/>
</dbReference>
<gene>
    <name evidence="5" type="ORF">ACFO8L_37395</name>
</gene>
<dbReference type="InterPro" id="IPR058852">
    <property type="entry name" value="HTH_77"/>
</dbReference>
<dbReference type="Gene3D" id="1.25.40.10">
    <property type="entry name" value="Tetratricopeptide repeat domain"/>
    <property type="match status" value="1"/>
</dbReference>
<dbReference type="InterPro" id="IPR027417">
    <property type="entry name" value="P-loop_NTPase"/>
</dbReference>
<dbReference type="PRINTS" id="PR00364">
    <property type="entry name" value="DISEASERSIST"/>
</dbReference>
<dbReference type="InterPro" id="IPR016032">
    <property type="entry name" value="Sig_transdc_resp-reg_C-effctor"/>
</dbReference>
<dbReference type="PROSITE" id="PS51755">
    <property type="entry name" value="OMPR_PHOB"/>
    <property type="match status" value="1"/>
</dbReference>
<evidence type="ECO:0000259" key="4">
    <source>
        <dbReference type="PROSITE" id="PS51755"/>
    </source>
</evidence>
<dbReference type="EMBL" id="JBHSFN010000037">
    <property type="protein sequence ID" value="MFC4591817.1"/>
    <property type="molecule type" value="Genomic_DNA"/>
</dbReference>
<dbReference type="PANTHER" id="PTHR47691">
    <property type="entry name" value="REGULATOR-RELATED"/>
    <property type="match status" value="1"/>
</dbReference>
<dbReference type="SMART" id="SM00862">
    <property type="entry name" value="Trans_reg_C"/>
    <property type="match status" value="1"/>
</dbReference>
<reference evidence="6" key="1">
    <citation type="journal article" date="2019" name="Int. J. Syst. Evol. Microbiol.">
        <title>The Global Catalogue of Microorganisms (GCM) 10K type strain sequencing project: providing services to taxonomists for standard genome sequencing and annotation.</title>
        <authorList>
            <consortium name="The Broad Institute Genomics Platform"/>
            <consortium name="The Broad Institute Genome Sequencing Center for Infectious Disease"/>
            <person name="Wu L."/>
            <person name="Ma J."/>
        </authorList>
    </citation>
    <scope>NUCLEOTIDE SEQUENCE [LARGE SCALE GENOMIC DNA]</scope>
    <source>
        <strain evidence="6">CCUG 49560</strain>
    </source>
</reference>
<feature type="DNA-binding region" description="OmpR/PhoB-type" evidence="3">
    <location>
        <begin position="27"/>
        <end position="125"/>
    </location>
</feature>
<dbReference type="Gene3D" id="3.40.50.300">
    <property type="entry name" value="P-loop containing nucleotide triphosphate hydrolases"/>
    <property type="match status" value="1"/>
</dbReference>
<organism evidence="5 6">
    <name type="scientific">Sphaerisporangium corydalis</name>
    <dbReference type="NCBI Taxonomy" id="1441875"/>
    <lineage>
        <taxon>Bacteria</taxon>
        <taxon>Bacillati</taxon>
        <taxon>Actinomycetota</taxon>
        <taxon>Actinomycetes</taxon>
        <taxon>Streptosporangiales</taxon>
        <taxon>Streptosporangiaceae</taxon>
        <taxon>Sphaerisporangium</taxon>
    </lineage>
</organism>
<comment type="similarity">
    <text evidence="1">Belongs to the AfsR/DnrI/RedD regulatory family.</text>
</comment>
<keyword evidence="6" id="KW-1185">Reference proteome</keyword>
<dbReference type="RefSeq" id="WP_262845519.1">
    <property type="nucleotide sequence ID" value="NZ_JANZYP010000040.1"/>
</dbReference>
<dbReference type="Gene3D" id="1.10.10.10">
    <property type="entry name" value="Winged helix-like DNA-binding domain superfamily/Winged helix DNA-binding domain"/>
    <property type="match status" value="1"/>
</dbReference>
<evidence type="ECO:0000256" key="1">
    <source>
        <dbReference type="ARBA" id="ARBA00005820"/>
    </source>
</evidence>
<dbReference type="SUPFAM" id="SSF52540">
    <property type="entry name" value="P-loop containing nucleoside triphosphate hydrolases"/>
    <property type="match status" value="1"/>
</dbReference>